<evidence type="ECO:0000313" key="5">
    <source>
        <dbReference type="EMBL" id="KAA9012246.1"/>
    </source>
</evidence>
<dbReference type="InterPro" id="IPR003115">
    <property type="entry name" value="ParB_N"/>
</dbReference>
<comment type="similarity">
    <text evidence="1">Belongs to the ParB family.</text>
</comment>
<dbReference type="Proteomes" id="UP000326364">
    <property type="component" value="Unassembled WGS sequence"/>
</dbReference>
<gene>
    <name evidence="6" type="ORF">F4U95_21470</name>
    <name evidence="5" type="ORF">F4U96_21355</name>
</gene>
<keyword evidence="8" id="KW-1185">Reference proteome</keyword>
<keyword evidence="2" id="KW-0159">Chromosome partition</keyword>
<dbReference type="SMART" id="SM00470">
    <property type="entry name" value="ParB"/>
    <property type="match status" value="1"/>
</dbReference>
<dbReference type="NCBIfam" id="TIGR00180">
    <property type="entry name" value="parB_part"/>
    <property type="match status" value="1"/>
</dbReference>
<dbReference type="InterPro" id="IPR041468">
    <property type="entry name" value="HTH_ParB/Spo0J"/>
</dbReference>
<dbReference type="AlphaFoldDB" id="A0A5J5HVK3"/>
<dbReference type="GO" id="GO:0003677">
    <property type="term" value="F:DNA binding"/>
    <property type="evidence" value="ECO:0007669"/>
    <property type="project" value="InterPro"/>
</dbReference>
<dbReference type="SUPFAM" id="SSF109709">
    <property type="entry name" value="KorB DNA-binding domain-like"/>
    <property type="match status" value="1"/>
</dbReference>
<dbReference type="InterPro" id="IPR004437">
    <property type="entry name" value="ParB/RepB/Spo0J"/>
</dbReference>
<comment type="caution">
    <text evidence="6">The sequence shown here is derived from an EMBL/GenBank/DDBJ whole genome shotgun (WGS) entry which is preliminary data.</text>
</comment>
<dbReference type="EMBL" id="VYQB01000024">
    <property type="protein sequence ID" value="KAA9012246.1"/>
    <property type="molecule type" value="Genomic_DNA"/>
</dbReference>
<dbReference type="PANTHER" id="PTHR33375:SF1">
    <property type="entry name" value="CHROMOSOME-PARTITIONING PROTEIN PARB-RELATED"/>
    <property type="match status" value="1"/>
</dbReference>
<evidence type="ECO:0000256" key="1">
    <source>
        <dbReference type="ARBA" id="ARBA00006295"/>
    </source>
</evidence>
<feature type="region of interest" description="Disordered" evidence="3">
    <location>
        <begin position="523"/>
        <end position="543"/>
    </location>
</feature>
<proteinExistence type="inferred from homology"/>
<dbReference type="EMBL" id="VYQA01000024">
    <property type="protein sequence ID" value="KAA9024707.1"/>
    <property type="molecule type" value="Genomic_DNA"/>
</dbReference>
<evidence type="ECO:0000259" key="4">
    <source>
        <dbReference type="SMART" id="SM00470"/>
    </source>
</evidence>
<name>A0A5J5HVK3_9SPHN</name>
<dbReference type="Gene3D" id="1.10.10.2830">
    <property type="match status" value="1"/>
</dbReference>
<sequence length="543" mass="58393">MAASIPSDVATLQISRIVKGDNPRRYFSRRKHDELVVSIGLRGVLQPIIVRPAPDGSDLFAIVLGERRWRAAREVFGASGSIPVIIREMSDQEALEAAIDENDIRDDASETEQADAAVRVLAACKNDRAEAVRRLGWSTSKLARRLALAELCEPVKCALDERRIKIGHAELLAVIPVDKQEKALDTILKAGLDVSKTRDLLMRVTQNLGAACFDKTECTACPFNSTTQHVLFETHVEDGFCTNPGCFDLKMQAAELTRTDLQAQTSVQVQADVGASRADGDEGHDDEDKITSAACDQEAMAQAGGNIGIETPAAGPPETPARAVIAPVARDKAAVSATSIAARTIELREAMWRTALARTLAANPAHAQAAILIAAMSGTLSQIKPETLTSRSGVLVGPEFPGLDYQAKIAQILALAPARAANILSIIGAAYAKDVQAFAHVAHLARTFEVDVRDIWQVDQAFLERYTKDELMFIAQECGLITHIGPKAFAKLLAGKKSELLVAMLNRPGFSWAGRLPAAMTLDGQYGPPPEEETPLKESSIAA</sequence>
<dbReference type="GO" id="GO:0005694">
    <property type="term" value="C:chromosome"/>
    <property type="evidence" value="ECO:0007669"/>
    <property type="project" value="TreeGrafter"/>
</dbReference>
<dbReference type="Pfam" id="PF17762">
    <property type="entry name" value="HTH_ParB"/>
    <property type="match status" value="1"/>
</dbReference>
<evidence type="ECO:0000313" key="6">
    <source>
        <dbReference type="EMBL" id="KAA9024707.1"/>
    </source>
</evidence>
<dbReference type="Pfam" id="PF02195">
    <property type="entry name" value="ParB_N"/>
    <property type="match status" value="1"/>
</dbReference>
<dbReference type="Proteomes" id="UP000325933">
    <property type="component" value="Unassembled WGS sequence"/>
</dbReference>
<accession>A0A5J5HVK3</accession>
<evidence type="ECO:0000313" key="8">
    <source>
        <dbReference type="Proteomes" id="UP000326364"/>
    </source>
</evidence>
<dbReference type="SUPFAM" id="SSF110849">
    <property type="entry name" value="ParB/Sulfiredoxin"/>
    <property type="match status" value="1"/>
</dbReference>
<dbReference type="InterPro" id="IPR036086">
    <property type="entry name" value="ParB/Sulfiredoxin_sf"/>
</dbReference>
<evidence type="ECO:0000313" key="7">
    <source>
        <dbReference type="Proteomes" id="UP000325933"/>
    </source>
</evidence>
<organism evidence="6 7">
    <name type="scientific">Sphingobium limneticum</name>
    <dbReference type="NCBI Taxonomy" id="1007511"/>
    <lineage>
        <taxon>Bacteria</taxon>
        <taxon>Pseudomonadati</taxon>
        <taxon>Pseudomonadota</taxon>
        <taxon>Alphaproteobacteria</taxon>
        <taxon>Sphingomonadales</taxon>
        <taxon>Sphingomonadaceae</taxon>
        <taxon>Sphingobium</taxon>
    </lineage>
</organism>
<reference evidence="7 8" key="1">
    <citation type="submission" date="2019-09" db="EMBL/GenBank/DDBJ databases">
        <authorList>
            <person name="Feng G."/>
        </authorList>
    </citation>
    <scope>NUCLEOTIDE SEQUENCE [LARGE SCALE GENOMIC DNA]</scope>
    <source>
        <strain evidence="6 7">KACC 19283</strain>
        <strain evidence="5 8">KACC 19284</strain>
    </source>
</reference>
<dbReference type="PANTHER" id="PTHR33375">
    <property type="entry name" value="CHROMOSOME-PARTITIONING PROTEIN PARB-RELATED"/>
    <property type="match status" value="1"/>
</dbReference>
<dbReference type="Gene3D" id="3.90.1530.30">
    <property type="match status" value="1"/>
</dbReference>
<evidence type="ECO:0000256" key="2">
    <source>
        <dbReference type="ARBA" id="ARBA00022829"/>
    </source>
</evidence>
<feature type="domain" description="ParB-like N-terminal" evidence="4">
    <location>
        <begin position="10"/>
        <end position="103"/>
    </location>
</feature>
<evidence type="ECO:0000256" key="3">
    <source>
        <dbReference type="SAM" id="MobiDB-lite"/>
    </source>
</evidence>
<protein>
    <submittedName>
        <fullName evidence="6">ParB/RepB/Spo0J family partition protein</fullName>
    </submittedName>
</protein>
<dbReference type="GO" id="GO:0007059">
    <property type="term" value="P:chromosome segregation"/>
    <property type="evidence" value="ECO:0007669"/>
    <property type="project" value="UniProtKB-KW"/>
</dbReference>
<dbReference type="InterPro" id="IPR050336">
    <property type="entry name" value="Chromosome_partition/occlusion"/>
</dbReference>